<feature type="compositionally biased region" description="Low complexity" evidence="1">
    <location>
        <begin position="313"/>
        <end position="338"/>
    </location>
</feature>
<organism evidence="5">
    <name type="scientific">Chlorella variabilis</name>
    <name type="common">Green alga</name>
    <dbReference type="NCBI Taxonomy" id="554065"/>
    <lineage>
        <taxon>Eukaryota</taxon>
        <taxon>Viridiplantae</taxon>
        <taxon>Chlorophyta</taxon>
        <taxon>core chlorophytes</taxon>
        <taxon>Trebouxiophyceae</taxon>
        <taxon>Chlorellales</taxon>
        <taxon>Chlorellaceae</taxon>
        <taxon>Chlorella clade</taxon>
        <taxon>Chlorella</taxon>
    </lineage>
</organism>
<accession>E1ZJR7</accession>
<dbReference type="InterPro" id="IPR021255">
    <property type="entry name" value="DUF2807"/>
</dbReference>
<feature type="chain" id="PRO_5003156491" description="Putative auto-transporter adhesin head GIN domain-containing protein" evidence="2">
    <location>
        <begin position="22"/>
        <end position="438"/>
    </location>
</feature>
<reference evidence="4 5" key="1">
    <citation type="journal article" date="2010" name="Plant Cell">
        <title>The Chlorella variabilis NC64A genome reveals adaptation to photosymbiosis, coevolution with viruses, and cryptic sex.</title>
        <authorList>
            <person name="Blanc G."/>
            <person name="Duncan G."/>
            <person name="Agarkova I."/>
            <person name="Borodovsky M."/>
            <person name="Gurnon J."/>
            <person name="Kuo A."/>
            <person name="Lindquist E."/>
            <person name="Lucas S."/>
            <person name="Pangilinan J."/>
            <person name="Polle J."/>
            <person name="Salamov A."/>
            <person name="Terry A."/>
            <person name="Yamada T."/>
            <person name="Dunigan D.D."/>
            <person name="Grigoriev I.V."/>
            <person name="Claverie J.M."/>
            <person name="Van Etten J.L."/>
        </authorList>
    </citation>
    <scope>NUCLEOTIDE SEQUENCE [LARGE SCALE GENOMIC DNA]</scope>
    <source>
        <strain evidence="4 5">NC64A</strain>
    </source>
</reference>
<dbReference type="Gene3D" id="2.160.20.120">
    <property type="match status" value="1"/>
</dbReference>
<feature type="region of interest" description="Disordered" evidence="1">
    <location>
        <begin position="311"/>
        <end position="414"/>
    </location>
</feature>
<dbReference type="Proteomes" id="UP000008141">
    <property type="component" value="Unassembled WGS sequence"/>
</dbReference>
<evidence type="ECO:0000313" key="4">
    <source>
        <dbReference type="EMBL" id="EFN53910.1"/>
    </source>
</evidence>
<dbReference type="Pfam" id="PF10988">
    <property type="entry name" value="DUF2807"/>
    <property type="match status" value="1"/>
</dbReference>
<feature type="compositionally biased region" description="Polar residues" evidence="1">
    <location>
        <begin position="339"/>
        <end position="350"/>
    </location>
</feature>
<feature type="domain" description="Putative auto-transporter adhesin head GIN" evidence="3">
    <location>
        <begin position="65"/>
        <end position="206"/>
    </location>
</feature>
<gene>
    <name evidence="4" type="ORF">CHLNCDRAFT_136105</name>
</gene>
<keyword evidence="5" id="KW-1185">Reference proteome</keyword>
<evidence type="ECO:0000259" key="3">
    <source>
        <dbReference type="Pfam" id="PF10988"/>
    </source>
</evidence>
<feature type="compositionally biased region" description="Low complexity" evidence="1">
    <location>
        <begin position="393"/>
        <end position="404"/>
    </location>
</feature>
<dbReference type="InParanoid" id="E1ZJR7"/>
<dbReference type="EMBL" id="GL433849">
    <property type="protein sequence ID" value="EFN53910.1"/>
    <property type="molecule type" value="Genomic_DNA"/>
</dbReference>
<dbReference type="GeneID" id="17353345"/>
<dbReference type="KEGG" id="cvr:CHLNCDRAFT_136105"/>
<keyword evidence="2" id="KW-0732">Signal</keyword>
<dbReference type="RefSeq" id="XP_005846012.1">
    <property type="nucleotide sequence ID" value="XM_005845950.1"/>
</dbReference>
<dbReference type="OrthoDB" id="514989at2759"/>
<feature type="signal peptide" evidence="2">
    <location>
        <begin position="1"/>
        <end position="21"/>
    </location>
</feature>
<evidence type="ECO:0000313" key="5">
    <source>
        <dbReference type="Proteomes" id="UP000008141"/>
    </source>
</evidence>
<dbReference type="AlphaFoldDB" id="E1ZJR7"/>
<evidence type="ECO:0000256" key="2">
    <source>
        <dbReference type="SAM" id="SignalP"/>
    </source>
</evidence>
<proteinExistence type="predicted"/>
<name>E1ZJR7_CHLVA</name>
<feature type="compositionally biased region" description="Low complexity" evidence="1">
    <location>
        <begin position="367"/>
        <end position="383"/>
    </location>
</feature>
<dbReference type="STRING" id="554065.E1ZJR7"/>
<protein>
    <recommendedName>
        <fullName evidence="3">Putative auto-transporter adhesin head GIN domain-containing protein</fullName>
    </recommendedName>
</protein>
<sequence>MLARVLRTAAVLACLLAAASAQQAAQQAAPLQAQQVPLEPFVEVDICLPVSVLIKPDAAANAGYSIALEAEQAVLSALSYNVTDSVLLLGSTADFVTSRPIKVTVTMPAGALQAVNHQGTGAEVFVAPGFTLPSFVASTSFGAGRLFVDGMVAQNATLLLSGTGDAVLQGSFGSVTATSTGTGGLYISGVNDTARLDLRGVSNAFVQPALPTTAITGTAQGINTYTDGTCQMQSGFTFLQICQLVPFIATPAANPVWTCGLQVQGSFQCSDQGAAFTSRGGFVGTSGAEGTVPVTTTTPNGVSAFTPSSFQFAGASPAGPGTGTQQQAGAVTPGGTTASSNVAGTGSVGATSVAGPGGATTSTTQNGASTGFQTTGQQTSGSGTAAGMGTGTAGQPAAGGTSPGVIRTGADGQSQATATSQACVAMAPELRMPLRGAD</sequence>
<evidence type="ECO:0000256" key="1">
    <source>
        <dbReference type="SAM" id="MobiDB-lite"/>
    </source>
</evidence>